<evidence type="ECO:0000313" key="2">
    <source>
        <dbReference type="Proteomes" id="UP001165121"/>
    </source>
</evidence>
<dbReference type="AlphaFoldDB" id="A0A9W6YAN4"/>
<keyword evidence="2" id="KW-1185">Reference proteome</keyword>
<dbReference type="OrthoDB" id="70302at2759"/>
<dbReference type="InterPro" id="IPR023393">
    <property type="entry name" value="START-like_dom_sf"/>
</dbReference>
<name>A0A9W6YAN4_9STRA</name>
<organism evidence="1 2">
    <name type="scientific">Phytophthora fragariaefolia</name>
    <dbReference type="NCBI Taxonomy" id="1490495"/>
    <lineage>
        <taxon>Eukaryota</taxon>
        <taxon>Sar</taxon>
        <taxon>Stramenopiles</taxon>
        <taxon>Oomycota</taxon>
        <taxon>Peronosporomycetes</taxon>
        <taxon>Peronosporales</taxon>
        <taxon>Peronosporaceae</taxon>
        <taxon>Phytophthora</taxon>
    </lineage>
</organism>
<dbReference type="Proteomes" id="UP001165121">
    <property type="component" value="Unassembled WGS sequence"/>
</dbReference>
<sequence length="385" mass="43214">MKSQFLVNPFEELNITSTDRVRLEDLANECITSNLELYTKFVANKKHTMDPSRWKLIKEGENLKVFSERLGRPPSTGNKELTGSGLPMLLCIGKMEGSLDDLMFGVTSEDLETMRIKASYVGDASRAAVLEDVVLPTEEKPFQSLVLKWMEIDIPFCSTNLVKDRDYVYLEGTGYVMNSRGERIGYHLLHSVAFRQTCVLPNRVRGNLSNITFWRQAGPNTIEMYGTSIMDPVDMGFIRKLVVPTMADALLSSLKYVYCGQMRKLTFMLDRKYVESKLRGAPSKVRICTTCTVPVTNRRFSDFGKSSSTCKLCFGFVCSGCKIVRKLSFVDLDMQLTQCKVSFCIGCTSEVSCMSAIDVARARISAHQLFGERSSTIRSLAASYS</sequence>
<reference evidence="1" key="1">
    <citation type="submission" date="2023-04" db="EMBL/GenBank/DDBJ databases">
        <title>Phytophthora fragariaefolia NBRC 109709.</title>
        <authorList>
            <person name="Ichikawa N."/>
            <person name="Sato H."/>
            <person name="Tonouchi N."/>
        </authorList>
    </citation>
    <scope>NUCLEOTIDE SEQUENCE</scope>
    <source>
        <strain evidence="1">NBRC 109709</strain>
    </source>
</reference>
<dbReference type="Gene3D" id="3.30.530.20">
    <property type="match status" value="1"/>
</dbReference>
<gene>
    <name evidence="1" type="ORF">Pfra01_002515500</name>
</gene>
<accession>A0A9W6YAN4</accession>
<evidence type="ECO:0000313" key="1">
    <source>
        <dbReference type="EMBL" id="GMF58519.1"/>
    </source>
</evidence>
<dbReference type="PANTHER" id="PTHR13510">
    <property type="entry name" value="FYVE-FINGER-CONTAINING RAB5 EFFECTOR PROTEIN RABENOSYN-5-RELATED"/>
    <property type="match status" value="1"/>
</dbReference>
<dbReference type="EMBL" id="BSXT01004672">
    <property type="protein sequence ID" value="GMF58519.1"/>
    <property type="molecule type" value="Genomic_DNA"/>
</dbReference>
<comment type="caution">
    <text evidence="1">The sequence shown here is derived from an EMBL/GenBank/DDBJ whole genome shotgun (WGS) entry which is preliminary data.</text>
</comment>
<protein>
    <submittedName>
        <fullName evidence="1">Unnamed protein product</fullName>
    </submittedName>
</protein>
<proteinExistence type="predicted"/>
<dbReference type="InterPro" id="IPR052727">
    <property type="entry name" value="Rab4/Rab5_effector"/>
</dbReference>
<dbReference type="PANTHER" id="PTHR13510:SF44">
    <property type="entry name" value="RABENOSYN-5"/>
    <property type="match status" value="1"/>
</dbReference>